<feature type="region of interest" description="Disordered" evidence="1">
    <location>
        <begin position="224"/>
        <end position="267"/>
    </location>
</feature>
<name>A0A0F7ZUH3_9HYPO</name>
<dbReference type="EMBL" id="KQ030522">
    <property type="protein sequence ID" value="KJZ74863.1"/>
    <property type="molecule type" value="Genomic_DNA"/>
</dbReference>
<gene>
    <name evidence="2" type="ORF">HIM_05772</name>
</gene>
<sequence length="301" mass="33102">MQALSRGFSQRRKTSSKPRDIHIRKVSVSGSSLSSGSSVSSTMSAASSTSSISPPCSASISRASTSRSAYCRSVAAGPDPLGSNPTFPQPIPPPRLCDRPLLHSPEQQHHFEEPATFFIEDDVQETPEPEDYFGDYSYNASEKTPAVDIYLSALSDDDADETETDDYFGIQVVETRPVLRSRWSDSTIASVESIMSQGDTESLADTEDDLSEVHDDNHVVEVVDSSDAEDSHGEQQQSMAKPLAGHQSMPNFSYKRDTMPRRPPIKTLDSLDDFIKRGGWKRRGIIFHNEDIDPNALQLSS</sequence>
<dbReference type="Proteomes" id="UP000054481">
    <property type="component" value="Unassembled WGS sequence"/>
</dbReference>
<feature type="compositionally biased region" description="Low complexity" evidence="1">
    <location>
        <begin position="27"/>
        <end position="58"/>
    </location>
</feature>
<reference evidence="2 3" key="1">
    <citation type="journal article" date="2014" name="Genome Biol. Evol.">
        <title>Comparative genomics and transcriptomics analyses reveal divergent lifestyle features of nematode endoparasitic fungus Hirsutella minnesotensis.</title>
        <authorList>
            <person name="Lai Y."/>
            <person name="Liu K."/>
            <person name="Zhang X."/>
            <person name="Zhang X."/>
            <person name="Li K."/>
            <person name="Wang N."/>
            <person name="Shu C."/>
            <person name="Wu Y."/>
            <person name="Wang C."/>
            <person name="Bushley K.E."/>
            <person name="Xiang M."/>
            <person name="Liu X."/>
        </authorList>
    </citation>
    <scope>NUCLEOTIDE SEQUENCE [LARGE SCALE GENOMIC DNA]</scope>
    <source>
        <strain evidence="2 3">3608</strain>
    </source>
</reference>
<evidence type="ECO:0000313" key="3">
    <source>
        <dbReference type="Proteomes" id="UP000054481"/>
    </source>
</evidence>
<feature type="region of interest" description="Disordered" evidence="1">
    <location>
        <begin position="1"/>
        <end position="58"/>
    </location>
</feature>
<evidence type="ECO:0000313" key="2">
    <source>
        <dbReference type="EMBL" id="KJZ74863.1"/>
    </source>
</evidence>
<evidence type="ECO:0000256" key="1">
    <source>
        <dbReference type="SAM" id="MobiDB-lite"/>
    </source>
</evidence>
<protein>
    <recommendedName>
        <fullName evidence="4">AGC-kinase C-terminal domain-containing protein</fullName>
    </recommendedName>
</protein>
<feature type="region of interest" description="Disordered" evidence="1">
    <location>
        <begin position="76"/>
        <end position="95"/>
    </location>
</feature>
<accession>A0A0F7ZUH3</accession>
<dbReference type="OrthoDB" id="5226162at2759"/>
<keyword evidence="3" id="KW-1185">Reference proteome</keyword>
<dbReference type="AlphaFoldDB" id="A0A0F7ZUH3"/>
<evidence type="ECO:0008006" key="4">
    <source>
        <dbReference type="Google" id="ProtNLM"/>
    </source>
</evidence>
<organism evidence="2 3">
    <name type="scientific">Hirsutella minnesotensis 3608</name>
    <dbReference type="NCBI Taxonomy" id="1043627"/>
    <lineage>
        <taxon>Eukaryota</taxon>
        <taxon>Fungi</taxon>
        <taxon>Dikarya</taxon>
        <taxon>Ascomycota</taxon>
        <taxon>Pezizomycotina</taxon>
        <taxon>Sordariomycetes</taxon>
        <taxon>Hypocreomycetidae</taxon>
        <taxon>Hypocreales</taxon>
        <taxon>Ophiocordycipitaceae</taxon>
        <taxon>Hirsutella</taxon>
    </lineage>
</organism>
<proteinExistence type="predicted"/>